<accession>A0A9K3IUC9</accession>
<evidence type="ECO:0000313" key="4">
    <source>
        <dbReference type="Proteomes" id="UP000215914"/>
    </source>
</evidence>
<dbReference type="Proteomes" id="UP000215914">
    <property type="component" value="Unassembled WGS sequence"/>
</dbReference>
<proteinExistence type="predicted"/>
<evidence type="ECO:0000313" key="3">
    <source>
        <dbReference type="EMBL" id="KAF5802195.1"/>
    </source>
</evidence>
<name>A0A9K3IUC9_HELAN</name>
<keyword evidence="4" id="KW-1185">Reference proteome</keyword>
<sequence length="77" mass="9022">MQNSPHDDFSQKEAKFHPHEHVQRKQYQYLYVRVVKAKGLLVEDVTDGCECYVEVWLGDYKGTTRPLTLSEKNPNPE</sequence>
<dbReference type="InterPro" id="IPR000008">
    <property type="entry name" value="C2_dom"/>
</dbReference>
<dbReference type="Gramene" id="mRNA:HanXRQr2_Chr06g0256751">
    <property type="protein sequence ID" value="CDS:HanXRQr2_Chr06g0256751.1"/>
    <property type="gene ID" value="HanXRQr2_Chr06g0256751"/>
</dbReference>
<evidence type="ECO:0000259" key="2">
    <source>
        <dbReference type="Pfam" id="PF00168"/>
    </source>
</evidence>
<dbReference type="Gene3D" id="2.60.40.150">
    <property type="entry name" value="C2 domain"/>
    <property type="match status" value="1"/>
</dbReference>
<reference evidence="3" key="1">
    <citation type="journal article" date="2017" name="Nature">
        <title>The sunflower genome provides insights into oil metabolism, flowering and Asterid evolution.</title>
        <authorList>
            <person name="Badouin H."/>
            <person name="Gouzy J."/>
            <person name="Grassa C.J."/>
            <person name="Murat F."/>
            <person name="Staton S.E."/>
            <person name="Cottret L."/>
            <person name="Lelandais-Briere C."/>
            <person name="Owens G.L."/>
            <person name="Carrere S."/>
            <person name="Mayjonade B."/>
            <person name="Legrand L."/>
            <person name="Gill N."/>
            <person name="Kane N.C."/>
            <person name="Bowers J.E."/>
            <person name="Hubner S."/>
            <person name="Bellec A."/>
            <person name="Berard A."/>
            <person name="Berges H."/>
            <person name="Blanchet N."/>
            <person name="Boniface M.C."/>
            <person name="Brunel D."/>
            <person name="Catrice O."/>
            <person name="Chaidir N."/>
            <person name="Claudel C."/>
            <person name="Donnadieu C."/>
            <person name="Faraut T."/>
            <person name="Fievet G."/>
            <person name="Helmstetter N."/>
            <person name="King M."/>
            <person name="Knapp S.J."/>
            <person name="Lai Z."/>
            <person name="Le Paslier M.C."/>
            <person name="Lippi Y."/>
            <person name="Lorenzon L."/>
            <person name="Mandel J.R."/>
            <person name="Marage G."/>
            <person name="Marchand G."/>
            <person name="Marquand E."/>
            <person name="Bret-Mestries E."/>
            <person name="Morien E."/>
            <person name="Nambeesan S."/>
            <person name="Nguyen T."/>
            <person name="Pegot-Espagnet P."/>
            <person name="Pouilly N."/>
            <person name="Raftis F."/>
            <person name="Sallet E."/>
            <person name="Schiex T."/>
            <person name="Thomas J."/>
            <person name="Vandecasteele C."/>
            <person name="Vares D."/>
            <person name="Vear F."/>
            <person name="Vautrin S."/>
            <person name="Crespi M."/>
            <person name="Mangin B."/>
            <person name="Burke J.M."/>
            <person name="Salse J."/>
            <person name="Munos S."/>
            <person name="Vincourt P."/>
            <person name="Rieseberg L.H."/>
            <person name="Langlade N.B."/>
        </authorList>
    </citation>
    <scope>NUCLEOTIDE SEQUENCE</scope>
    <source>
        <tissue evidence="3">Leaves</tissue>
    </source>
</reference>
<feature type="region of interest" description="Disordered" evidence="1">
    <location>
        <begin position="1"/>
        <end position="23"/>
    </location>
</feature>
<protein>
    <submittedName>
        <fullName evidence="3">C2 domain superfamily protein</fullName>
    </submittedName>
</protein>
<gene>
    <name evidence="3" type="ORF">HanXRQr2_Chr06g0256751</name>
</gene>
<feature type="domain" description="C2" evidence="2">
    <location>
        <begin position="29"/>
        <end position="76"/>
    </location>
</feature>
<dbReference type="InterPro" id="IPR035892">
    <property type="entry name" value="C2_domain_sf"/>
</dbReference>
<dbReference type="Pfam" id="PF00168">
    <property type="entry name" value="C2"/>
    <property type="match status" value="1"/>
</dbReference>
<dbReference type="SUPFAM" id="SSF49562">
    <property type="entry name" value="C2 domain (Calcium/lipid-binding domain, CaLB)"/>
    <property type="match status" value="1"/>
</dbReference>
<dbReference type="EMBL" id="MNCJ02000321">
    <property type="protein sequence ID" value="KAF5802195.1"/>
    <property type="molecule type" value="Genomic_DNA"/>
</dbReference>
<reference evidence="3" key="2">
    <citation type="submission" date="2020-06" db="EMBL/GenBank/DDBJ databases">
        <title>Helianthus annuus Genome sequencing and assembly Release 2.</title>
        <authorList>
            <person name="Gouzy J."/>
            <person name="Langlade N."/>
            <person name="Munos S."/>
        </authorList>
    </citation>
    <scope>NUCLEOTIDE SEQUENCE</scope>
    <source>
        <tissue evidence="3">Leaves</tissue>
    </source>
</reference>
<comment type="caution">
    <text evidence="3">The sequence shown here is derived from an EMBL/GenBank/DDBJ whole genome shotgun (WGS) entry which is preliminary data.</text>
</comment>
<dbReference type="AlphaFoldDB" id="A0A9K3IUC9"/>
<organism evidence="3 4">
    <name type="scientific">Helianthus annuus</name>
    <name type="common">Common sunflower</name>
    <dbReference type="NCBI Taxonomy" id="4232"/>
    <lineage>
        <taxon>Eukaryota</taxon>
        <taxon>Viridiplantae</taxon>
        <taxon>Streptophyta</taxon>
        <taxon>Embryophyta</taxon>
        <taxon>Tracheophyta</taxon>
        <taxon>Spermatophyta</taxon>
        <taxon>Magnoliopsida</taxon>
        <taxon>eudicotyledons</taxon>
        <taxon>Gunneridae</taxon>
        <taxon>Pentapetalae</taxon>
        <taxon>asterids</taxon>
        <taxon>campanulids</taxon>
        <taxon>Asterales</taxon>
        <taxon>Asteraceae</taxon>
        <taxon>Asteroideae</taxon>
        <taxon>Heliantheae alliance</taxon>
        <taxon>Heliantheae</taxon>
        <taxon>Helianthus</taxon>
    </lineage>
</organism>
<evidence type="ECO:0000256" key="1">
    <source>
        <dbReference type="SAM" id="MobiDB-lite"/>
    </source>
</evidence>